<sequence length="302" mass="32962">MPISVMMECTALETMEGNVPDPPNPIMKSTKLLENSHQNQNPLSTPSLSGEVAPSLTFINGLHHSLVALRYCGRLFHDGQKLISKIHHKDFGDGYACATCVASSVPQHSSEFIQILQKDAPTAVRVVLLANDRPTVDTFMIEGKSYWLGFAREPTERLKDGDGPPTILIILPMSTEDGPALEIPLKIAPTLAFFFCSLETLAVLLILVVINSGELCKLIVCKELWVQHSTSIFNKYGGGVSAVLSFKRGGDVIGVIAVRSNMAGMNLSAALVIFVKTLNYVMTNTGRSKSICKDDPWKLDYK</sequence>
<organism evidence="2 3">
    <name type="scientific">Suillus plorans</name>
    <dbReference type="NCBI Taxonomy" id="116603"/>
    <lineage>
        <taxon>Eukaryota</taxon>
        <taxon>Fungi</taxon>
        <taxon>Dikarya</taxon>
        <taxon>Basidiomycota</taxon>
        <taxon>Agaricomycotina</taxon>
        <taxon>Agaricomycetes</taxon>
        <taxon>Agaricomycetidae</taxon>
        <taxon>Boletales</taxon>
        <taxon>Suillineae</taxon>
        <taxon>Suillaceae</taxon>
        <taxon>Suillus</taxon>
    </lineage>
</organism>
<feature type="transmembrane region" description="Helical" evidence="1">
    <location>
        <begin position="191"/>
        <end position="210"/>
    </location>
</feature>
<dbReference type="GeneID" id="64594083"/>
<protein>
    <submittedName>
        <fullName evidence="2">Uncharacterized protein</fullName>
    </submittedName>
</protein>
<evidence type="ECO:0000256" key="1">
    <source>
        <dbReference type="SAM" id="Phobius"/>
    </source>
</evidence>
<dbReference type="RefSeq" id="XP_041158659.1">
    <property type="nucleotide sequence ID" value="XM_041300319.1"/>
</dbReference>
<evidence type="ECO:0000313" key="3">
    <source>
        <dbReference type="Proteomes" id="UP000719766"/>
    </source>
</evidence>
<comment type="caution">
    <text evidence="2">The sequence shown here is derived from an EMBL/GenBank/DDBJ whole genome shotgun (WGS) entry which is preliminary data.</text>
</comment>
<dbReference type="Proteomes" id="UP000719766">
    <property type="component" value="Unassembled WGS sequence"/>
</dbReference>
<evidence type="ECO:0000313" key="2">
    <source>
        <dbReference type="EMBL" id="KAG1791921.1"/>
    </source>
</evidence>
<keyword evidence="3" id="KW-1185">Reference proteome</keyword>
<keyword evidence="1" id="KW-0472">Membrane</keyword>
<keyword evidence="1" id="KW-0812">Transmembrane</keyword>
<dbReference type="AlphaFoldDB" id="A0A9P7DGI6"/>
<dbReference type="EMBL" id="JABBWE010000040">
    <property type="protein sequence ID" value="KAG1791921.1"/>
    <property type="molecule type" value="Genomic_DNA"/>
</dbReference>
<gene>
    <name evidence="2" type="ORF">HD556DRAFT_1309717</name>
</gene>
<keyword evidence="1" id="KW-1133">Transmembrane helix</keyword>
<accession>A0A9P7DGI6</accession>
<proteinExistence type="predicted"/>
<reference evidence="2" key="1">
    <citation type="journal article" date="2020" name="New Phytol.">
        <title>Comparative genomics reveals dynamic genome evolution in host specialist ectomycorrhizal fungi.</title>
        <authorList>
            <person name="Lofgren L.A."/>
            <person name="Nguyen N.H."/>
            <person name="Vilgalys R."/>
            <person name="Ruytinx J."/>
            <person name="Liao H.L."/>
            <person name="Branco S."/>
            <person name="Kuo A."/>
            <person name="LaButti K."/>
            <person name="Lipzen A."/>
            <person name="Andreopoulos W."/>
            <person name="Pangilinan J."/>
            <person name="Riley R."/>
            <person name="Hundley H."/>
            <person name="Na H."/>
            <person name="Barry K."/>
            <person name="Grigoriev I.V."/>
            <person name="Stajich J.E."/>
            <person name="Kennedy P.G."/>
        </authorList>
    </citation>
    <scope>NUCLEOTIDE SEQUENCE</scope>
    <source>
        <strain evidence="2">S12</strain>
    </source>
</reference>
<name>A0A9P7DGI6_9AGAM</name>